<comment type="subcellular location">
    <subcellularLocation>
        <location evidence="1">Cell outer membrane</location>
    </subcellularLocation>
</comment>
<dbReference type="InterPro" id="IPR000184">
    <property type="entry name" value="Bac_surfAg_D15"/>
</dbReference>
<name>A0A127FDF3_STEDE</name>
<dbReference type="AlphaFoldDB" id="A0A127FDF3"/>
<dbReference type="GO" id="GO:0009306">
    <property type="term" value="P:protein secretion"/>
    <property type="evidence" value="ECO:0007669"/>
    <property type="project" value="TreeGrafter"/>
</dbReference>
<comment type="subunit">
    <text evidence="10">Interacts with TamB to form the translocation and assembly module (TAM).</text>
</comment>
<dbReference type="Gene3D" id="3.10.20.310">
    <property type="entry name" value="membrane protein fhac"/>
    <property type="match status" value="3"/>
</dbReference>
<sequence length="597" mass="65555">MLDFFRFYNTRLAILLLAGTLEAQGAGIGVDIQGLPAELDAAARAGLELTQYIGRDPSPAQIHRLFIRGEEQIRKALEPYGYYQAQVRSELKAADGGLFRALFVVDAGAPVKVVQRDIRMSADSSAPDGANQGRTGAGFPAAQLPSVQAAIQAFEPGIGEILDHGLYEASKARIDAALRESGFLDVQLITHRVGVSRRDATADIDLEWATGERYRFSEVRFSPAQFREGFLERYIPWEEGDFYSADQLLVFQQRLVDADYFSSVGVQPVIEAAADGRVPVDVLVIPAKRTLYTAGVYMSTDTGPGVRFGIDRRWVNRKGHKFKADMEYSQRVQGIGTQYTIPRPGPDNRSYNFGAAYRDEETDSSRSRMLRLAANDSRDWRGFVRTLGLQYLAGDFEIADERHNSSLLFAEGVLSRKRADDFFFATRGYSLTFAARGALETLLADTSFAQISMDAKWIRRAGDKGRVIVHGGAGAMLVDDFGALPPELRFFTGGDRSVRGFDFKEIGEMNAAGGVIGGKFLAYAGAEYEHYFVPNWGAAVFADAGDAFDTDFDLNLGVGVGLRWKSPIGIVRLDVAKPVVTELGDGFRIHVIVGPDL</sequence>
<accession>A0A127FDF3</accession>
<dbReference type="PANTHER" id="PTHR12815:SF47">
    <property type="entry name" value="TRANSLOCATION AND ASSEMBLY MODULE SUBUNIT TAMA"/>
    <property type="match status" value="1"/>
</dbReference>
<dbReference type="Pfam" id="PF17243">
    <property type="entry name" value="POTRA_TamA_1"/>
    <property type="match status" value="1"/>
</dbReference>
<keyword evidence="14" id="KW-1185">Reference proteome</keyword>
<dbReference type="PANTHER" id="PTHR12815">
    <property type="entry name" value="SORTING AND ASSEMBLY MACHINERY SAMM50 PROTEIN FAMILY MEMBER"/>
    <property type="match status" value="1"/>
</dbReference>
<evidence type="ECO:0000259" key="12">
    <source>
        <dbReference type="Pfam" id="PF17243"/>
    </source>
</evidence>
<keyword evidence="4" id="KW-1134">Transmembrane beta strand</keyword>
<proteinExistence type="inferred from homology"/>
<protein>
    <recommendedName>
        <fullName evidence="3">Translocation and assembly module subunit TamA</fullName>
    </recommendedName>
    <alternativeName>
        <fullName evidence="9">Autotransporter assembly factor TamA</fullName>
    </alternativeName>
</protein>
<dbReference type="InterPro" id="IPR035243">
    <property type="entry name" value="TamA_POTRA_Dom_1"/>
</dbReference>
<dbReference type="Proteomes" id="UP000070250">
    <property type="component" value="Chromosome"/>
</dbReference>
<evidence type="ECO:0000256" key="9">
    <source>
        <dbReference type="ARBA" id="ARBA00033063"/>
    </source>
</evidence>
<evidence type="ECO:0000259" key="11">
    <source>
        <dbReference type="Pfam" id="PF01103"/>
    </source>
</evidence>
<evidence type="ECO:0000256" key="7">
    <source>
        <dbReference type="ARBA" id="ARBA00023136"/>
    </source>
</evidence>
<keyword evidence="7" id="KW-0472">Membrane</keyword>
<evidence type="ECO:0000256" key="3">
    <source>
        <dbReference type="ARBA" id="ARBA00015419"/>
    </source>
</evidence>
<evidence type="ECO:0000256" key="4">
    <source>
        <dbReference type="ARBA" id="ARBA00022452"/>
    </source>
</evidence>
<gene>
    <name evidence="13" type="ORF">ACG33_11165</name>
</gene>
<evidence type="ECO:0000256" key="5">
    <source>
        <dbReference type="ARBA" id="ARBA00022692"/>
    </source>
</evidence>
<dbReference type="GO" id="GO:0097347">
    <property type="term" value="C:TAM protein secretion complex"/>
    <property type="evidence" value="ECO:0007669"/>
    <property type="project" value="TreeGrafter"/>
</dbReference>
<dbReference type="GO" id="GO:0009279">
    <property type="term" value="C:cell outer membrane"/>
    <property type="evidence" value="ECO:0007669"/>
    <property type="project" value="UniProtKB-SubCell"/>
</dbReference>
<keyword evidence="6" id="KW-0732">Signal</keyword>
<dbReference type="Pfam" id="PF01103">
    <property type="entry name" value="Omp85"/>
    <property type="match status" value="1"/>
</dbReference>
<evidence type="ECO:0000256" key="10">
    <source>
        <dbReference type="ARBA" id="ARBA00093548"/>
    </source>
</evidence>
<evidence type="ECO:0000256" key="6">
    <source>
        <dbReference type="ARBA" id="ARBA00022729"/>
    </source>
</evidence>
<evidence type="ECO:0000256" key="2">
    <source>
        <dbReference type="ARBA" id="ARBA00010248"/>
    </source>
</evidence>
<dbReference type="RefSeq" id="WP_066921227.1">
    <property type="nucleotide sequence ID" value="NZ_CP011971.1"/>
</dbReference>
<feature type="domain" description="TamA POTRA" evidence="12">
    <location>
        <begin position="30"/>
        <end position="95"/>
    </location>
</feature>
<keyword evidence="8" id="KW-0998">Cell outer membrane</keyword>
<reference evidence="13 14" key="1">
    <citation type="submission" date="2015-06" db="EMBL/GenBank/DDBJ databases">
        <title>A Comprehensive Approach to Explore the Metabolic and Phylogenetic Diversity of Bacterial Steroid Degradation in the Environment: Testosterone as an Example.</title>
        <authorList>
            <person name="Yang F.-C."/>
            <person name="Chen Y.-L."/>
            <person name="Yu C.-P."/>
            <person name="Tang S.-L."/>
            <person name="Wang P.-H."/>
            <person name="Ismail W."/>
            <person name="Wang C.-H."/>
            <person name="Yang C.-Y."/>
            <person name="Chiang Y.-R."/>
        </authorList>
    </citation>
    <scope>NUCLEOTIDE SEQUENCE [LARGE SCALE GENOMIC DNA]</scope>
    <source>
        <strain evidence="13 14">DSM 18526</strain>
    </source>
</reference>
<feature type="domain" description="Bacterial surface antigen (D15)" evidence="11">
    <location>
        <begin position="289"/>
        <end position="585"/>
    </location>
</feature>
<evidence type="ECO:0000256" key="1">
    <source>
        <dbReference type="ARBA" id="ARBA00004442"/>
    </source>
</evidence>
<dbReference type="STRING" id="465721.ACG33_11165"/>
<dbReference type="InterPro" id="IPR039910">
    <property type="entry name" value="D15-like"/>
</dbReference>
<keyword evidence="5" id="KW-0812">Transmembrane</keyword>
<evidence type="ECO:0000256" key="8">
    <source>
        <dbReference type="ARBA" id="ARBA00023237"/>
    </source>
</evidence>
<evidence type="ECO:0000313" key="13">
    <source>
        <dbReference type="EMBL" id="AMN47649.1"/>
    </source>
</evidence>
<organism evidence="13 14">
    <name type="scientific">Steroidobacter denitrificans</name>
    <dbReference type="NCBI Taxonomy" id="465721"/>
    <lineage>
        <taxon>Bacteria</taxon>
        <taxon>Pseudomonadati</taxon>
        <taxon>Pseudomonadota</taxon>
        <taxon>Gammaproteobacteria</taxon>
        <taxon>Steroidobacterales</taxon>
        <taxon>Steroidobacteraceae</taxon>
        <taxon>Steroidobacter</taxon>
    </lineage>
</organism>
<dbReference type="KEGG" id="sdf:ACG33_11165"/>
<dbReference type="Gene3D" id="2.40.160.50">
    <property type="entry name" value="membrane protein fhac: a member of the omp85/tpsb transporter family"/>
    <property type="match status" value="1"/>
</dbReference>
<evidence type="ECO:0000313" key="14">
    <source>
        <dbReference type="Proteomes" id="UP000070250"/>
    </source>
</evidence>
<comment type="similarity">
    <text evidence="2">Belongs to the TamA family.</text>
</comment>
<dbReference type="EMBL" id="CP011971">
    <property type="protein sequence ID" value="AMN47649.1"/>
    <property type="molecule type" value="Genomic_DNA"/>
</dbReference>